<protein>
    <recommendedName>
        <fullName evidence="3">HNH endonuclease</fullName>
    </recommendedName>
</protein>
<gene>
    <name evidence="1" type="ORF">CLCOL_04860</name>
</gene>
<dbReference type="Proteomes" id="UP000075374">
    <property type="component" value="Unassembled WGS sequence"/>
</dbReference>
<evidence type="ECO:0000313" key="2">
    <source>
        <dbReference type="Proteomes" id="UP000075374"/>
    </source>
</evidence>
<dbReference type="PATRIC" id="fig|1121305.3.peg.491"/>
<keyword evidence="2" id="KW-1185">Reference proteome</keyword>
<evidence type="ECO:0008006" key="3">
    <source>
        <dbReference type="Google" id="ProtNLM"/>
    </source>
</evidence>
<dbReference type="CDD" id="cd00085">
    <property type="entry name" value="HNHc"/>
    <property type="match status" value="1"/>
</dbReference>
<name>A0A151AQD7_9CLOT</name>
<dbReference type="RefSeq" id="WP_061857415.1">
    <property type="nucleotide sequence ID" value="NZ_LTBB01000002.1"/>
</dbReference>
<accession>A0A151AQD7</accession>
<dbReference type="STRING" id="1121305.CLCOL_04860"/>
<sequence>MSQCVICGEQGEKHHIVYKSQGGLDIPMNYIFLCPYHHRGLDGPHKNRKIDLKYKRMLQNNIMNVLKNDFYTLEEISKVLEINPFQTKILSNEIKRYKLGYKRIDIIKRIMGGKLY</sequence>
<dbReference type="EMBL" id="LTBB01000002">
    <property type="protein sequence ID" value="KYH29848.1"/>
    <property type="molecule type" value="Genomic_DNA"/>
</dbReference>
<reference evidence="1 2" key="1">
    <citation type="submission" date="2016-02" db="EMBL/GenBank/DDBJ databases">
        <title>Genome sequence of Clostridium colicanis DSM 13634.</title>
        <authorList>
            <person name="Poehlein A."/>
            <person name="Daniel R."/>
        </authorList>
    </citation>
    <scope>NUCLEOTIDE SEQUENCE [LARGE SCALE GENOMIC DNA]</scope>
    <source>
        <strain evidence="1 2">DSM 13634</strain>
    </source>
</reference>
<organism evidence="1 2">
    <name type="scientific">Clostridium colicanis DSM 13634</name>
    <dbReference type="NCBI Taxonomy" id="1121305"/>
    <lineage>
        <taxon>Bacteria</taxon>
        <taxon>Bacillati</taxon>
        <taxon>Bacillota</taxon>
        <taxon>Clostridia</taxon>
        <taxon>Eubacteriales</taxon>
        <taxon>Clostridiaceae</taxon>
        <taxon>Clostridium</taxon>
    </lineage>
</organism>
<dbReference type="AlphaFoldDB" id="A0A151AQD7"/>
<evidence type="ECO:0000313" key="1">
    <source>
        <dbReference type="EMBL" id="KYH29848.1"/>
    </source>
</evidence>
<comment type="caution">
    <text evidence="1">The sequence shown here is derived from an EMBL/GenBank/DDBJ whole genome shotgun (WGS) entry which is preliminary data.</text>
</comment>
<proteinExistence type="predicted"/>
<dbReference type="InterPro" id="IPR003615">
    <property type="entry name" value="HNH_nuc"/>
</dbReference>